<organism evidence="1 2">
    <name type="scientific">Pseudoalteromonas rubra</name>
    <dbReference type="NCBI Taxonomy" id="43658"/>
    <lineage>
        <taxon>Bacteria</taxon>
        <taxon>Pseudomonadati</taxon>
        <taxon>Pseudomonadota</taxon>
        <taxon>Gammaproteobacteria</taxon>
        <taxon>Alteromonadales</taxon>
        <taxon>Pseudoalteromonadaceae</taxon>
        <taxon>Pseudoalteromonas</taxon>
    </lineage>
</organism>
<evidence type="ECO:0000313" key="1">
    <source>
        <dbReference type="EMBL" id="ALU44171.1"/>
    </source>
</evidence>
<dbReference type="KEGG" id="prr:AT705_15160"/>
<dbReference type="RefSeq" id="WP_058797212.1">
    <property type="nucleotide sequence ID" value="NZ_CP013611.1"/>
</dbReference>
<name>A0A0U3GMA9_9GAMM</name>
<reference evidence="1 2" key="1">
    <citation type="submission" date="2015-12" db="EMBL/GenBank/DDBJ databases">
        <title>Complete genome sequence of Pseudoalteromonas rubra SCSIO 6842, harboring a conjugative plasmid.</title>
        <authorList>
            <person name="Li B."/>
            <person name="Wang X."/>
        </authorList>
    </citation>
    <scope>NUCLEOTIDE SEQUENCE [LARGE SCALE GENOMIC DNA]</scope>
    <source>
        <strain evidence="1 2">SCSIO 6842</strain>
    </source>
</reference>
<dbReference type="AlphaFoldDB" id="A0A0U3GMA9"/>
<dbReference type="EMBL" id="CP013611">
    <property type="protein sequence ID" value="ALU44171.1"/>
    <property type="molecule type" value="Genomic_DNA"/>
</dbReference>
<sequence>MSLDRSEAVIELGKRLVTQLKISNQDILCSWMAHYVAELINNVEECPDNQEHIELCSQEILNLWKHRTVLPNETRPFSDLEPILRTLVALDVSEKEYHYYYPALREAATADVDEATKGWIDLAIGLDYSARLLIRYALKSAAVKSASEAEPWIKLAQEAGAIEGAEDPVIRFFLDSEDEENESDKKAALEDKIVRLEGFNALSIELISSLKAELETLQS</sequence>
<evidence type="ECO:0000313" key="2">
    <source>
        <dbReference type="Proteomes" id="UP000069015"/>
    </source>
</evidence>
<accession>A0A0U3GMA9</accession>
<protein>
    <submittedName>
        <fullName evidence="1">Uncharacterized protein</fullName>
    </submittedName>
</protein>
<gene>
    <name evidence="1" type="ORF">AT705_15160</name>
</gene>
<dbReference type="Proteomes" id="UP000069015">
    <property type="component" value="Chromosome 1"/>
</dbReference>
<proteinExistence type="predicted"/>